<dbReference type="InterPro" id="IPR035914">
    <property type="entry name" value="Sperma_CUB_dom_sf"/>
</dbReference>
<evidence type="ECO:0000256" key="2">
    <source>
        <dbReference type="PROSITE-ProRule" id="PRU00059"/>
    </source>
</evidence>
<dbReference type="EMBL" id="CP111012">
    <property type="protein sequence ID" value="WAQ94805.1"/>
    <property type="molecule type" value="Genomic_DNA"/>
</dbReference>
<feature type="transmembrane region" description="Helical" evidence="4">
    <location>
        <begin position="262"/>
        <end position="286"/>
    </location>
</feature>
<dbReference type="InterPro" id="IPR000859">
    <property type="entry name" value="CUB_dom"/>
</dbReference>
<accession>A0ABY7DIG9</accession>
<reference evidence="6" key="1">
    <citation type="submission" date="2022-11" db="EMBL/GenBank/DDBJ databases">
        <title>Centuries of genome instability and evolution in soft-shell clam transmissible cancer (bioRxiv).</title>
        <authorList>
            <person name="Hart S.F.M."/>
            <person name="Yonemitsu M.A."/>
            <person name="Giersch R.M."/>
            <person name="Beal B.F."/>
            <person name="Arriagada G."/>
            <person name="Davis B.W."/>
            <person name="Ostrander E.A."/>
            <person name="Goff S.P."/>
            <person name="Metzger M.J."/>
        </authorList>
    </citation>
    <scope>NUCLEOTIDE SEQUENCE</scope>
    <source>
        <strain evidence="6">MELC-2E11</strain>
        <tissue evidence="6">Siphon/mantle</tissue>
    </source>
</reference>
<evidence type="ECO:0000256" key="1">
    <source>
        <dbReference type="ARBA" id="ARBA00023157"/>
    </source>
</evidence>
<comment type="caution">
    <text evidence="2">Lacks conserved residue(s) required for the propagation of feature annotation.</text>
</comment>
<dbReference type="PROSITE" id="PS01180">
    <property type="entry name" value="CUB"/>
    <property type="match status" value="1"/>
</dbReference>
<dbReference type="Proteomes" id="UP001164746">
    <property type="component" value="Chromosome 1"/>
</dbReference>
<dbReference type="Gene3D" id="2.60.120.290">
    <property type="entry name" value="Spermadhesin, CUB domain"/>
    <property type="match status" value="1"/>
</dbReference>
<evidence type="ECO:0000313" key="6">
    <source>
        <dbReference type="EMBL" id="WAQ94805.1"/>
    </source>
</evidence>
<protein>
    <recommendedName>
        <fullName evidence="5">CUB domain-containing protein</fullName>
    </recommendedName>
</protein>
<keyword evidence="7" id="KW-1185">Reference proteome</keyword>
<feature type="disulfide bond" evidence="2">
    <location>
        <begin position="120"/>
        <end position="147"/>
    </location>
</feature>
<feature type="compositionally biased region" description="Basic and acidic residues" evidence="3">
    <location>
        <begin position="389"/>
        <end position="406"/>
    </location>
</feature>
<feature type="domain" description="CUB" evidence="5">
    <location>
        <begin position="120"/>
        <end position="236"/>
    </location>
</feature>
<keyword evidence="4" id="KW-0812">Transmembrane</keyword>
<evidence type="ECO:0000259" key="5">
    <source>
        <dbReference type="PROSITE" id="PS01180"/>
    </source>
</evidence>
<evidence type="ECO:0000256" key="3">
    <source>
        <dbReference type="SAM" id="MobiDB-lite"/>
    </source>
</evidence>
<feature type="compositionally biased region" description="Basic and acidic residues" evidence="3">
    <location>
        <begin position="464"/>
        <end position="511"/>
    </location>
</feature>
<dbReference type="SUPFAM" id="SSF49854">
    <property type="entry name" value="Spermadhesin, CUB domain"/>
    <property type="match status" value="1"/>
</dbReference>
<gene>
    <name evidence="6" type="ORF">MAR_007276</name>
</gene>
<feature type="compositionally biased region" description="Basic and acidic residues" evidence="3">
    <location>
        <begin position="532"/>
        <end position="543"/>
    </location>
</feature>
<keyword evidence="4" id="KW-1133">Transmembrane helix</keyword>
<keyword evidence="1 2" id="KW-1015">Disulfide bond</keyword>
<name>A0ABY7DIG9_MYAAR</name>
<organism evidence="6 7">
    <name type="scientific">Mya arenaria</name>
    <name type="common">Soft-shell clam</name>
    <dbReference type="NCBI Taxonomy" id="6604"/>
    <lineage>
        <taxon>Eukaryota</taxon>
        <taxon>Metazoa</taxon>
        <taxon>Spiralia</taxon>
        <taxon>Lophotrochozoa</taxon>
        <taxon>Mollusca</taxon>
        <taxon>Bivalvia</taxon>
        <taxon>Autobranchia</taxon>
        <taxon>Heteroconchia</taxon>
        <taxon>Euheterodonta</taxon>
        <taxon>Imparidentia</taxon>
        <taxon>Neoheterodontei</taxon>
        <taxon>Myida</taxon>
        <taxon>Myoidea</taxon>
        <taxon>Myidae</taxon>
        <taxon>Mya</taxon>
    </lineage>
</organism>
<feature type="region of interest" description="Disordered" evidence="3">
    <location>
        <begin position="375"/>
        <end position="409"/>
    </location>
</feature>
<feature type="compositionally biased region" description="Acidic residues" evidence="3">
    <location>
        <begin position="554"/>
        <end position="568"/>
    </location>
</feature>
<feature type="region of interest" description="Disordered" evidence="3">
    <location>
        <begin position="459"/>
        <end position="575"/>
    </location>
</feature>
<proteinExistence type="predicted"/>
<evidence type="ECO:0000313" key="7">
    <source>
        <dbReference type="Proteomes" id="UP001164746"/>
    </source>
</evidence>
<dbReference type="SMART" id="SM00042">
    <property type="entry name" value="CUB"/>
    <property type="match status" value="1"/>
</dbReference>
<evidence type="ECO:0000256" key="4">
    <source>
        <dbReference type="SAM" id="Phobius"/>
    </source>
</evidence>
<keyword evidence="4" id="KW-0472">Membrane</keyword>
<sequence length="575" mass="64260">MWDRHPVRACGSATRVGPVGAPPVLWESCDTQVCGSNRLNIQCDPTSYILINNVTSGVSKQYDLLSYSNLRRSCLGLSICKTSDPNVFCRNHERPSKLGTTVSFNVSYVCVKMENVYKSCDPAASIENKVGFIFSPNYPTETRYRTCRWKITVPEGHFVHIYLHEVLPKTMNPEQCTDGLHFSSKNTCGQPFPTYPICYTQGFEQMIVSCSTVEILLLPSTDSDTGIRFWLSYHVVVEENTTSKVLPPVTPAEVKTSGQTDYVVYIGLAVGIFILIAIIVLAILLLRFRCSHLLIRDDSKKETGSISMSNSLTNCSEIQKRPLPERQSTCKPDTVVGGGLALQQAYSVVADELPRTQTPPVNPVYSTYAEIEECTDTADKPNPPLTSKRSVDNSKRELPAKPKDDNPSSIYFEIYDVEAKDAKTEKDSVEYQNKRNQESAEVPKYGYKKKLSNASNIYAECEEVPGKDAKREKPYMDMSHKRLNDSGYESHAKDTKEISTPHSKLSKDKVNLSKKSKVSDNSSIRKNPFVESDAKRKLADKGKGHSKHSVTSESDSEDEIVVENELYEPFESAKV</sequence>